<organism evidence="6 7">
    <name type="scientific">Catenulispora acidiphila (strain DSM 44928 / JCM 14897 / NBRC 102108 / NRRL B-24433 / ID139908)</name>
    <dbReference type="NCBI Taxonomy" id="479433"/>
    <lineage>
        <taxon>Bacteria</taxon>
        <taxon>Bacillati</taxon>
        <taxon>Actinomycetota</taxon>
        <taxon>Actinomycetes</taxon>
        <taxon>Catenulisporales</taxon>
        <taxon>Catenulisporaceae</taxon>
        <taxon>Catenulispora</taxon>
    </lineage>
</organism>
<dbReference type="OrthoDB" id="9814695at2"/>
<feature type="domain" description="Luciferase-like" evidence="5">
    <location>
        <begin position="48"/>
        <end position="351"/>
    </location>
</feature>
<gene>
    <name evidence="6" type="ordered locus">Caci_2773</name>
</gene>
<keyword evidence="4 6" id="KW-0503">Monooxygenase</keyword>
<dbReference type="RefSeq" id="WP_012786979.1">
    <property type="nucleotide sequence ID" value="NC_013131.1"/>
</dbReference>
<dbReference type="PANTHER" id="PTHR42847">
    <property type="entry name" value="ALKANESULFONATE MONOOXYGENASE"/>
    <property type="match status" value="1"/>
</dbReference>
<dbReference type="InParanoid" id="C7Q111"/>
<keyword evidence="3 6" id="KW-0560">Oxidoreductase</keyword>
<dbReference type="AlphaFoldDB" id="C7Q111"/>
<dbReference type="GO" id="GO:0046306">
    <property type="term" value="P:alkanesulfonate catabolic process"/>
    <property type="evidence" value="ECO:0007669"/>
    <property type="project" value="TreeGrafter"/>
</dbReference>
<dbReference type="InterPro" id="IPR011251">
    <property type="entry name" value="Luciferase-like_dom"/>
</dbReference>
<evidence type="ECO:0000256" key="3">
    <source>
        <dbReference type="ARBA" id="ARBA00023002"/>
    </source>
</evidence>
<dbReference type="eggNOG" id="COG2141">
    <property type="taxonomic scope" value="Bacteria"/>
</dbReference>
<evidence type="ECO:0000313" key="7">
    <source>
        <dbReference type="Proteomes" id="UP000000851"/>
    </source>
</evidence>
<dbReference type="PANTHER" id="PTHR42847:SF4">
    <property type="entry name" value="ALKANESULFONATE MONOOXYGENASE-RELATED"/>
    <property type="match status" value="1"/>
</dbReference>
<protein>
    <submittedName>
        <fullName evidence="6">Alkanesulfonate monooxygenase</fullName>
        <ecNumber evidence="6">1.14.14.5</ecNumber>
    </submittedName>
</protein>
<evidence type="ECO:0000256" key="2">
    <source>
        <dbReference type="ARBA" id="ARBA00022643"/>
    </source>
</evidence>
<dbReference type="GO" id="GO:0008726">
    <property type="term" value="F:alkanesulfonate monooxygenase activity"/>
    <property type="evidence" value="ECO:0007669"/>
    <property type="project" value="UniProtKB-EC"/>
</dbReference>
<dbReference type="EC" id="1.14.14.5" evidence="6"/>
<dbReference type="EMBL" id="CP001700">
    <property type="protein sequence ID" value="ACU71686.1"/>
    <property type="molecule type" value="Genomic_DNA"/>
</dbReference>
<keyword evidence="7" id="KW-1185">Reference proteome</keyword>
<keyword evidence="1" id="KW-0285">Flavoprotein</keyword>
<dbReference type="InterPro" id="IPR036661">
    <property type="entry name" value="Luciferase-like_sf"/>
</dbReference>
<evidence type="ECO:0000259" key="5">
    <source>
        <dbReference type="Pfam" id="PF00296"/>
    </source>
</evidence>
<evidence type="ECO:0000256" key="4">
    <source>
        <dbReference type="ARBA" id="ARBA00023033"/>
    </source>
</evidence>
<dbReference type="InterPro" id="IPR050172">
    <property type="entry name" value="SsuD_RutA_monooxygenase"/>
</dbReference>
<dbReference type="STRING" id="479433.Caci_2773"/>
<name>C7Q111_CATAD</name>
<evidence type="ECO:0000313" key="6">
    <source>
        <dbReference type="EMBL" id="ACU71686.1"/>
    </source>
</evidence>
<dbReference type="HOGENOM" id="CLU_027853_1_0_11"/>
<dbReference type="Gene3D" id="3.20.20.30">
    <property type="entry name" value="Luciferase-like domain"/>
    <property type="match status" value="1"/>
</dbReference>
<sequence>MTTDSRGPRPGDGDRGPRVHWYLPTAGDGRDIVGWAHSRTATDDPRAVGRPPDPGYLADVARAAERLGFESVLTPTGTWCEDAWITTAALTAQTSTLTFIVALRPDSIAPTLAAQMAATFHRQSGGRLALNIVTGSDEQEQRRFGDRLEHDRRYERTEEFLRVLRGAWGAEPFDFRGEHYDVTGATVGRRLDGPPPTVYLGGASPAAADVSARHADVHLAWGEPPKAVAAQLDGVRERAAALDRPAPEFGIRLHVITRDTAAEAWAQADRMLAALDPEAIAVARRRFAASTSVGQRRMTALTDGGADRLEVAPNLWAGFALVRRHAGTALVGSHQQVAERIAEYRALGVEHFILSGQPHLEEAYTVGEELLPLLRKL</sequence>
<proteinExistence type="predicted"/>
<dbReference type="CDD" id="cd01094">
    <property type="entry name" value="Alkanesulfonate_monoxygenase"/>
    <property type="match status" value="1"/>
</dbReference>
<evidence type="ECO:0000256" key="1">
    <source>
        <dbReference type="ARBA" id="ARBA00022630"/>
    </source>
</evidence>
<keyword evidence="2" id="KW-0288">FMN</keyword>
<dbReference type="SUPFAM" id="SSF51679">
    <property type="entry name" value="Bacterial luciferase-like"/>
    <property type="match status" value="1"/>
</dbReference>
<dbReference type="KEGG" id="cai:Caci_2773"/>
<reference evidence="6 7" key="1">
    <citation type="journal article" date="2009" name="Stand. Genomic Sci.">
        <title>Complete genome sequence of Catenulispora acidiphila type strain (ID 139908).</title>
        <authorList>
            <person name="Copeland A."/>
            <person name="Lapidus A."/>
            <person name="Glavina Del Rio T."/>
            <person name="Nolan M."/>
            <person name="Lucas S."/>
            <person name="Chen F."/>
            <person name="Tice H."/>
            <person name="Cheng J.F."/>
            <person name="Bruce D."/>
            <person name="Goodwin L."/>
            <person name="Pitluck S."/>
            <person name="Mikhailova N."/>
            <person name="Pati A."/>
            <person name="Ivanova N."/>
            <person name="Mavromatis K."/>
            <person name="Chen A."/>
            <person name="Palaniappan K."/>
            <person name="Chain P."/>
            <person name="Land M."/>
            <person name="Hauser L."/>
            <person name="Chang Y.J."/>
            <person name="Jeffries C.D."/>
            <person name="Chertkov O."/>
            <person name="Brettin T."/>
            <person name="Detter J.C."/>
            <person name="Han C."/>
            <person name="Ali Z."/>
            <person name="Tindall B.J."/>
            <person name="Goker M."/>
            <person name="Bristow J."/>
            <person name="Eisen J.A."/>
            <person name="Markowitz V."/>
            <person name="Hugenholtz P."/>
            <person name="Kyrpides N.C."/>
            <person name="Klenk H.P."/>
        </authorList>
    </citation>
    <scope>NUCLEOTIDE SEQUENCE [LARGE SCALE GENOMIC DNA]</scope>
    <source>
        <strain evidence="7">DSM 44928 / JCM 14897 / NBRC 102108 / NRRL B-24433 / ID139908</strain>
    </source>
</reference>
<accession>C7Q111</accession>
<dbReference type="Pfam" id="PF00296">
    <property type="entry name" value="Bac_luciferase"/>
    <property type="match status" value="1"/>
</dbReference>
<dbReference type="Proteomes" id="UP000000851">
    <property type="component" value="Chromosome"/>
</dbReference>